<comment type="caution">
    <text evidence="1">The sequence shown here is derived from an EMBL/GenBank/DDBJ whole genome shotgun (WGS) entry which is preliminary data.</text>
</comment>
<gene>
    <name evidence="1" type="ORF">GRG538_LOCUS20052</name>
</gene>
<name>A0A818K0M2_9BILA</name>
<accession>A0A818K0M2</accession>
<reference evidence="1" key="1">
    <citation type="submission" date="2021-02" db="EMBL/GenBank/DDBJ databases">
        <authorList>
            <person name="Nowell W R."/>
        </authorList>
    </citation>
    <scope>NUCLEOTIDE SEQUENCE</scope>
</reference>
<sequence>MAPNENLHHINITSLRIDDLYILLNGLVPNFEILGVRLCQPCLLITSDVKYTHYVNHVKITTEDEMLEIKEKFHRARQLTTCLSINIKLPRQISKLILSSETPT</sequence>
<proteinExistence type="predicted"/>
<protein>
    <submittedName>
        <fullName evidence="1">Uncharacterized protein</fullName>
    </submittedName>
</protein>
<evidence type="ECO:0000313" key="1">
    <source>
        <dbReference type="EMBL" id="CAF3547142.1"/>
    </source>
</evidence>
<dbReference type="EMBL" id="CAJNYT010003298">
    <property type="protein sequence ID" value="CAF3547142.1"/>
    <property type="molecule type" value="Genomic_DNA"/>
</dbReference>
<evidence type="ECO:0000313" key="2">
    <source>
        <dbReference type="Proteomes" id="UP000663872"/>
    </source>
</evidence>
<dbReference type="Proteomes" id="UP000663872">
    <property type="component" value="Unassembled WGS sequence"/>
</dbReference>
<organism evidence="1 2">
    <name type="scientific">Rotaria socialis</name>
    <dbReference type="NCBI Taxonomy" id="392032"/>
    <lineage>
        <taxon>Eukaryota</taxon>
        <taxon>Metazoa</taxon>
        <taxon>Spiralia</taxon>
        <taxon>Gnathifera</taxon>
        <taxon>Rotifera</taxon>
        <taxon>Eurotatoria</taxon>
        <taxon>Bdelloidea</taxon>
        <taxon>Philodinida</taxon>
        <taxon>Philodinidae</taxon>
        <taxon>Rotaria</taxon>
    </lineage>
</organism>
<dbReference type="AlphaFoldDB" id="A0A818K0M2"/>